<dbReference type="PANTHER" id="PTHR43489">
    <property type="entry name" value="ISOMERASE"/>
    <property type="match status" value="1"/>
</dbReference>
<feature type="region of interest" description="Disordered" evidence="2">
    <location>
        <begin position="583"/>
        <end position="623"/>
    </location>
</feature>
<evidence type="ECO:0000313" key="5">
    <source>
        <dbReference type="Proteomes" id="UP000002254"/>
    </source>
</evidence>
<evidence type="ECO:0000259" key="3">
    <source>
        <dbReference type="Pfam" id="PF01261"/>
    </source>
</evidence>
<feature type="compositionally biased region" description="Pro residues" evidence="2">
    <location>
        <begin position="229"/>
        <end position="245"/>
    </location>
</feature>
<dbReference type="PANTHER" id="PTHR43489:SF6">
    <property type="entry name" value="HYDROXYPYRUVATE ISOMERASE-RELATED"/>
    <property type="match status" value="1"/>
</dbReference>
<feature type="compositionally biased region" description="Pro residues" evidence="2">
    <location>
        <begin position="123"/>
        <end position="133"/>
    </location>
</feature>
<feature type="domain" description="Xylose isomerase-like TIM barrel" evidence="3">
    <location>
        <begin position="478"/>
        <end position="565"/>
    </location>
</feature>
<protein>
    <submittedName>
        <fullName evidence="4">Hydroxypyruvate isomerase (putative)</fullName>
    </submittedName>
</protein>
<feature type="compositionally biased region" description="Low complexity" evidence="2">
    <location>
        <begin position="174"/>
        <end position="185"/>
    </location>
</feature>
<evidence type="ECO:0000256" key="2">
    <source>
        <dbReference type="SAM" id="MobiDB-lite"/>
    </source>
</evidence>
<feature type="compositionally biased region" description="Basic residues" evidence="2">
    <location>
        <begin position="409"/>
        <end position="423"/>
    </location>
</feature>
<organism evidence="4 5">
    <name type="scientific">Canis lupus familiaris</name>
    <name type="common">Dog</name>
    <name type="synonym">Canis familiaris</name>
    <dbReference type="NCBI Taxonomy" id="9615"/>
    <lineage>
        <taxon>Eukaryota</taxon>
        <taxon>Metazoa</taxon>
        <taxon>Chordata</taxon>
        <taxon>Craniata</taxon>
        <taxon>Vertebrata</taxon>
        <taxon>Euteleostomi</taxon>
        <taxon>Mammalia</taxon>
        <taxon>Eutheria</taxon>
        <taxon>Laurasiatheria</taxon>
        <taxon>Carnivora</taxon>
        <taxon>Caniformia</taxon>
        <taxon>Canidae</taxon>
        <taxon>Canis</taxon>
    </lineage>
</organism>
<dbReference type="Gene3D" id="3.20.20.150">
    <property type="entry name" value="Divalent-metal-dependent TIM barrel enzymes"/>
    <property type="match status" value="2"/>
</dbReference>
<evidence type="ECO:0000256" key="1">
    <source>
        <dbReference type="ARBA" id="ARBA00023235"/>
    </source>
</evidence>
<feature type="compositionally biased region" description="Low complexity" evidence="2">
    <location>
        <begin position="262"/>
        <end position="271"/>
    </location>
</feature>
<feature type="compositionally biased region" description="Pro residues" evidence="2">
    <location>
        <begin position="186"/>
        <end position="202"/>
    </location>
</feature>
<feature type="compositionally biased region" description="Pro residues" evidence="2">
    <location>
        <begin position="272"/>
        <end position="288"/>
    </location>
</feature>
<dbReference type="InterPro" id="IPR036237">
    <property type="entry name" value="Xyl_isomerase-like_sf"/>
</dbReference>
<dbReference type="Ensembl" id="ENSCAFT00000094691.1">
    <property type="protein sequence ID" value="ENSCAFP00000072328.1"/>
    <property type="gene ID" value="ENSCAFG00000005177.5"/>
</dbReference>
<feature type="compositionally biased region" description="Low complexity" evidence="2">
    <location>
        <begin position="18"/>
        <end position="27"/>
    </location>
</feature>
<feature type="compositionally biased region" description="Pro residues" evidence="2">
    <location>
        <begin position="210"/>
        <end position="221"/>
    </location>
</feature>
<reference evidence="4" key="2">
    <citation type="submission" date="2025-08" db="UniProtKB">
        <authorList>
            <consortium name="Ensembl"/>
        </authorList>
    </citation>
    <scope>IDENTIFICATION</scope>
</reference>
<dbReference type="Pfam" id="PF01261">
    <property type="entry name" value="AP_endonuc_2"/>
    <property type="match status" value="2"/>
</dbReference>
<dbReference type="AlphaFoldDB" id="A0A8P0PN21"/>
<reference evidence="4 5" key="1">
    <citation type="journal article" date="2005" name="Nature">
        <title>Genome sequence, comparative analysis and haplotype structure of the domestic dog.</title>
        <authorList>
            <consortium name="Broad Sequencing Platform"/>
            <person name="Lindblad-Toh K."/>
            <person name="Wade C.M."/>
            <person name="Mikkelsen T.S."/>
            <person name="Karlsson E.K."/>
            <person name="Jaffe D.B."/>
            <person name="Kamal M."/>
            <person name="Clamp M."/>
            <person name="Chang J.L."/>
            <person name="Kulbokas E.J. III"/>
            <person name="Zody M.C."/>
            <person name="Mauceli E."/>
            <person name="Xie X."/>
            <person name="Breen M."/>
            <person name="Wayne R.K."/>
            <person name="Ostrander E.A."/>
            <person name="Ponting C.P."/>
            <person name="Galibert F."/>
            <person name="Smith D.R."/>
            <person name="DeJong P.J."/>
            <person name="Kirkness E."/>
            <person name="Alvarez P."/>
            <person name="Biagi T."/>
            <person name="Brockman W."/>
            <person name="Butler J."/>
            <person name="Chin C.W."/>
            <person name="Cook A."/>
            <person name="Cuff J."/>
            <person name="Daly M.J."/>
            <person name="DeCaprio D."/>
            <person name="Gnerre S."/>
            <person name="Grabherr M."/>
            <person name="Kellis M."/>
            <person name="Kleber M."/>
            <person name="Bardeleben C."/>
            <person name="Goodstadt L."/>
            <person name="Heger A."/>
            <person name="Hitte C."/>
            <person name="Kim L."/>
            <person name="Koepfli K.P."/>
            <person name="Parker H.G."/>
            <person name="Pollinger J.P."/>
            <person name="Searle S.M."/>
            <person name="Sutter N.B."/>
            <person name="Thomas R."/>
            <person name="Webber C."/>
            <person name="Baldwin J."/>
            <person name="Abebe A."/>
            <person name="Abouelleil A."/>
            <person name="Aftuck L."/>
            <person name="Ait-Zahra M."/>
            <person name="Aldredge T."/>
            <person name="Allen N."/>
            <person name="An P."/>
            <person name="Anderson S."/>
            <person name="Antoine C."/>
            <person name="Arachchi H."/>
            <person name="Aslam A."/>
            <person name="Ayotte L."/>
            <person name="Bachantsang P."/>
            <person name="Barry A."/>
            <person name="Bayul T."/>
            <person name="Benamara M."/>
            <person name="Berlin A."/>
            <person name="Bessette D."/>
            <person name="Blitshteyn B."/>
            <person name="Bloom T."/>
            <person name="Blye J."/>
            <person name="Boguslavskiy L."/>
            <person name="Bonnet C."/>
            <person name="Boukhgalter B."/>
            <person name="Brown A."/>
            <person name="Cahill P."/>
            <person name="Calixte N."/>
            <person name="Camarata J."/>
            <person name="Cheshatsang Y."/>
            <person name="Chu J."/>
            <person name="Citroen M."/>
            <person name="Collymore A."/>
            <person name="Cooke P."/>
            <person name="Dawoe T."/>
            <person name="Daza R."/>
            <person name="Decktor K."/>
            <person name="DeGray S."/>
            <person name="Dhargay N."/>
            <person name="Dooley K."/>
            <person name="Dooley K."/>
            <person name="Dorje P."/>
            <person name="Dorjee K."/>
            <person name="Dorris L."/>
            <person name="Duffey N."/>
            <person name="Dupes A."/>
            <person name="Egbiremolen O."/>
            <person name="Elong R."/>
            <person name="Falk J."/>
            <person name="Farina A."/>
            <person name="Faro S."/>
            <person name="Ferguson D."/>
            <person name="Ferreira P."/>
            <person name="Fisher S."/>
            <person name="FitzGerald M."/>
            <person name="Foley K."/>
            <person name="Foley C."/>
            <person name="Franke A."/>
            <person name="Friedrich D."/>
            <person name="Gage D."/>
            <person name="Garber M."/>
            <person name="Gearin G."/>
            <person name="Giannoukos G."/>
            <person name="Goode T."/>
            <person name="Goyette A."/>
            <person name="Graham J."/>
            <person name="Grandbois E."/>
            <person name="Gyaltsen K."/>
            <person name="Hafez N."/>
            <person name="Hagopian D."/>
            <person name="Hagos B."/>
            <person name="Hall J."/>
            <person name="Healy C."/>
            <person name="Hegarty R."/>
            <person name="Honan T."/>
            <person name="Horn A."/>
            <person name="Houde N."/>
            <person name="Hughes L."/>
            <person name="Hunnicutt L."/>
            <person name="Husby M."/>
            <person name="Jester B."/>
            <person name="Jones C."/>
            <person name="Kamat A."/>
            <person name="Kanga B."/>
            <person name="Kells C."/>
            <person name="Khazanovich D."/>
            <person name="Kieu A.C."/>
            <person name="Kisner P."/>
            <person name="Kumar M."/>
            <person name="Lance K."/>
            <person name="Landers T."/>
            <person name="Lara M."/>
            <person name="Lee W."/>
            <person name="Leger J.P."/>
            <person name="Lennon N."/>
            <person name="Leuper L."/>
            <person name="LeVine S."/>
            <person name="Liu J."/>
            <person name="Liu X."/>
            <person name="Lokyitsang Y."/>
            <person name="Lokyitsang T."/>
            <person name="Lui A."/>
            <person name="Macdonald J."/>
            <person name="Major J."/>
            <person name="Marabella R."/>
            <person name="Maru K."/>
            <person name="Matthews C."/>
            <person name="McDonough S."/>
            <person name="Mehta T."/>
            <person name="Meldrim J."/>
            <person name="Melnikov A."/>
            <person name="Meneus L."/>
            <person name="Mihalev A."/>
            <person name="Mihova T."/>
            <person name="Miller K."/>
            <person name="Mittelman R."/>
            <person name="Mlenga V."/>
            <person name="Mulrain L."/>
            <person name="Munson G."/>
            <person name="Navidi A."/>
            <person name="Naylor J."/>
            <person name="Nguyen T."/>
            <person name="Nguyen N."/>
            <person name="Nguyen C."/>
            <person name="Nguyen T."/>
            <person name="Nicol R."/>
            <person name="Norbu N."/>
            <person name="Norbu C."/>
            <person name="Novod N."/>
            <person name="Nyima T."/>
            <person name="Olandt P."/>
            <person name="O'Neill B."/>
            <person name="O'Neill K."/>
            <person name="Osman S."/>
            <person name="Oyono L."/>
            <person name="Patti C."/>
            <person name="Perrin D."/>
            <person name="Phunkhang P."/>
            <person name="Pierre F."/>
            <person name="Priest M."/>
            <person name="Rachupka A."/>
            <person name="Raghuraman S."/>
            <person name="Rameau R."/>
            <person name="Ray V."/>
            <person name="Raymond C."/>
            <person name="Rege F."/>
            <person name="Rise C."/>
            <person name="Rogers J."/>
            <person name="Rogov P."/>
            <person name="Sahalie J."/>
            <person name="Settipalli S."/>
            <person name="Sharpe T."/>
            <person name="Shea T."/>
            <person name="Sheehan M."/>
            <person name="Sherpa N."/>
            <person name="Shi J."/>
            <person name="Shih D."/>
            <person name="Sloan J."/>
            <person name="Smith C."/>
            <person name="Sparrow T."/>
            <person name="Stalker J."/>
            <person name="Stange-Thomann N."/>
            <person name="Stavropoulos S."/>
            <person name="Stone C."/>
            <person name="Stone S."/>
            <person name="Sykes S."/>
            <person name="Tchuinga P."/>
            <person name="Tenzing P."/>
            <person name="Tesfaye S."/>
            <person name="Thoulutsang D."/>
            <person name="Thoulutsang Y."/>
            <person name="Topham K."/>
            <person name="Topping I."/>
            <person name="Tsamla T."/>
            <person name="Vassiliev H."/>
            <person name="Venkataraman V."/>
            <person name="Vo A."/>
            <person name="Wangchuk T."/>
            <person name="Wangdi T."/>
            <person name="Weiand M."/>
            <person name="Wilkinson J."/>
            <person name="Wilson A."/>
            <person name="Yadav S."/>
            <person name="Yang S."/>
            <person name="Yang X."/>
            <person name="Young G."/>
            <person name="Yu Q."/>
            <person name="Zainoun J."/>
            <person name="Zembek L."/>
            <person name="Zimmer A."/>
            <person name="Lander E.S."/>
        </authorList>
    </citation>
    <scope>NUCLEOTIDE SEQUENCE [LARGE SCALE GENOMIC DNA]</scope>
    <source>
        <strain evidence="4">Boxer</strain>
    </source>
</reference>
<feature type="compositionally biased region" description="Low complexity" evidence="2">
    <location>
        <begin position="384"/>
        <end position="408"/>
    </location>
</feature>
<dbReference type="GO" id="GO:0016853">
    <property type="term" value="F:isomerase activity"/>
    <property type="evidence" value="ECO:0007669"/>
    <property type="project" value="UniProtKB-KW"/>
</dbReference>
<feature type="compositionally biased region" description="Low complexity" evidence="2">
    <location>
        <begin position="442"/>
        <end position="453"/>
    </location>
</feature>
<dbReference type="InterPro" id="IPR050417">
    <property type="entry name" value="Sugar_Epim/Isomerase"/>
</dbReference>
<dbReference type="Proteomes" id="UP000002254">
    <property type="component" value="Chromosome 15"/>
</dbReference>
<dbReference type="InterPro" id="IPR013022">
    <property type="entry name" value="Xyl_isomerase-like_TIM-brl"/>
</dbReference>
<name>A0A8P0PN21_CANLF</name>
<evidence type="ECO:0000313" key="4">
    <source>
        <dbReference type="Ensembl" id="ENSCAFP00000072328.1"/>
    </source>
</evidence>
<feature type="compositionally biased region" description="Pro residues" evidence="2">
    <location>
        <begin position="315"/>
        <end position="331"/>
    </location>
</feature>
<dbReference type="FunCoup" id="A0A8P0PN21">
    <property type="interactions" value="1"/>
</dbReference>
<feature type="region of interest" description="Disordered" evidence="2">
    <location>
        <begin position="18"/>
        <end position="45"/>
    </location>
</feature>
<keyword evidence="1" id="KW-0413">Isomerase</keyword>
<accession>A0A8P0PN21</accession>
<proteinExistence type="predicted"/>
<feature type="compositionally biased region" description="Pro residues" evidence="2">
    <location>
        <begin position="141"/>
        <end position="157"/>
    </location>
</feature>
<feature type="compositionally biased region" description="Pro residues" evidence="2">
    <location>
        <begin position="298"/>
        <end position="307"/>
    </location>
</feature>
<dbReference type="SUPFAM" id="SSF51658">
    <property type="entry name" value="Xylose isomerase-like"/>
    <property type="match status" value="2"/>
</dbReference>
<gene>
    <name evidence="4" type="primary">HYI</name>
</gene>
<feature type="region of interest" description="Disordered" evidence="2">
    <location>
        <begin position="88"/>
        <end position="453"/>
    </location>
</feature>
<sequence>VLKLTFLNWVSRGWSAGAGPSLPALRPGGPGPRLPSRGRSGRGRRLSPRFPCFSLEECHFSGPAAVFTPHFSNQKSLAFGALPRVGLPRCTFPRDPRNPVQPASARDPRSPPGPQRPLRDPRSPPAPLHPPLPGSALPARPAAPSPPGIGAPRPPRCTLPSRDPRSPPPPGPQRPLSGGSALPARPAAPSPPGIRAPRPPRCTLPSGDPRSPPAPLHPPLPGSALPARPAAPSPPGIRAPRPPRCTLPSRDLRSPPAPLHPPLRGSALPARPAAPSPPGIRAPRPPRCTLPSGDRRSPPAPLHPPLPGSALPARPAAPSPPGIGAPRPPRCTLPSRDLRSPPAPLHPPLRGSALPARPAYFRSPSGPDSALLQGPRRPWLRSVSRPTCRGCSPSSPGSPRGCGRPAARASRRPRWPGRTRSRPRQWLAPRGKRGCGWCSSTRPPVRRGAGAGAVVRPGRRAGAEARSLSAGDREKGEMGLGAVPGRQAAFREGLEQAVLYARALGCPRIHLMAGRVPQGADRAAVRSEMETVFLENLRHAAGVLAQENLVGLLEPINTRITDPQYFLDMPQQGRTCSPVPPPGPFDSWVPPGAHGPLPGLSPSGSHLTEGRKTQPPAADGKWNKGSAAQEARVLHVWGGRAAGCDPVFSTQDLFHWQIMDGNLTGNIREFLPLVGHVQVAQVPGRGEPDSPGELNFPYLFQLLEDEGYKGFVGCEYRPLGEGVLGLRAWPWGGSSGGTAALLLFSWGECHRLPLSSGDTAEGLNWLRSYWERRGRPQAGQ</sequence>
<feature type="domain" description="Xylose isomerase-like TIM barrel" evidence="3">
    <location>
        <begin position="649"/>
        <end position="718"/>
    </location>
</feature>